<dbReference type="STRING" id="45607.A0A2T0FL50"/>
<dbReference type="PANTHER" id="PTHR12791">
    <property type="entry name" value="GOLGI SNARE BET1-RELATED"/>
    <property type="match status" value="1"/>
</dbReference>
<feature type="transmembrane region" description="Helical" evidence="6">
    <location>
        <begin position="226"/>
        <end position="244"/>
    </location>
</feature>
<dbReference type="GO" id="GO:0016020">
    <property type="term" value="C:membrane"/>
    <property type="evidence" value="ECO:0007669"/>
    <property type="project" value="UniProtKB-SubCell"/>
</dbReference>
<dbReference type="InterPro" id="IPR000727">
    <property type="entry name" value="T_SNARE_dom"/>
</dbReference>
<keyword evidence="5 6" id="KW-0472">Membrane</keyword>
<keyword evidence="2" id="KW-0813">Transport</keyword>
<evidence type="ECO:0000256" key="4">
    <source>
        <dbReference type="ARBA" id="ARBA00022989"/>
    </source>
</evidence>
<dbReference type="AlphaFoldDB" id="A0A2T0FL50"/>
<proteinExistence type="predicted"/>
<comment type="caution">
    <text evidence="8">The sequence shown here is derived from an EMBL/GenBank/DDBJ whole genome shotgun (WGS) entry which is preliminary data.</text>
</comment>
<accession>A0A2T0FL50</accession>
<name>A0A2T0FL50_9ASCO</name>
<keyword evidence="4 6" id="KW-1133">Transmembrane helix</keyword>
<evidence type="ECO:0000313" key="9">
    <source>
        <dbReference type="Proteomes" id="UP000238350"/>
    </source>
</evidence>
<evidence type="ECO:0000256" key="5">
    <source>
        <dbReference type="ARBA" id="ARBA00023136"/>
    </source>
</evidence>
<comment type="subcellular location">
    <subcellularLocation>
        <location evidence="1">Membrane</location>
        <topology evidence="1">Single-pass membrane protein</topology>
    </subcellularLocation>
</comment>
<keyword evidence="3 6" id="KW-0812">Transmembrane</keyword>
<dbReference type="GO" id="GO:0005737">
    <property type="term" value="C:cytoplasm"/>
    <property type="evidence" value="ECO:0007669"/>
    <property type="project" value="UniProtKB-ARBA"/>
</dbReference>
<organism evidence="8 9">
    <name type="scientific">Wickerhamiella sorbophila</name>
    <dbReference type="NCBI Taxonomy" id="45607"/>
    <lineage>
        <taxon>Eukaryota</taxon>
        <taxon>Fungi</taxon>
        <taxon>Dikarya</taxon>
        <taxon>Ascomycota</taxon>
        <taxon>Saccharomycotina</taxon>
        <taxon>Dipodascomycetes</taxon>
        <taxon>Dipodascales</taxon>
        <taxon>Trichomonascaceae</taxon>
        <taxon>Wickerhamiella</taxon>
    </lineage>
</organism>
<protein>
    <submittedName>
        <fullName evidence="8">Syntaxin-61</fullName>
    </submittedName>
</protein>
<dbReference type="GO" id="GO:0012505">
    <property type="term" value="C:endomembrane system"/>
    <property type="evidence" value="ECO:0007669"/>
    <property type="project" value="UniProtKB-ARBA"/>
</dbReference>
<sequence>MVSSARLLLQCNQLRELIKEQHRLALLELEPSDQEREDLINLLETIHSGIQRLEGVEAVEVHQEFEALLSELEQIEMDVAKYHTDVPTSESNDNASPLQPSLVSAVKLAQPQLSSESAPLSKKSVRFTDTVEERYEAAYLDDPNQQSNQLIFDMNEQLMLDQDRRLDHLGSSVQRQHAISLEIENEVTSQVSYLDDLEAQTDRSRSRLGTARDRVGVFNRKSREHGSCMIILVLVLILFILLVIL</sequence>
<dbReference type="EMBL" id="NDIQ01000022">
    <property type="protein sequence ID" value="PRT55705.1"/>
    <property type="molecule type" value="Genomic_DNA"/>
</dbReference>
<dbReference type="Gene3D" id="1.20.5.110">
    <property type="match status" value="1"/>
</dbReference>
<dbReference type="Pfam" id="PF05739">
    <property type="entry name" value="SNARE"/>
    <property type="match status" value="1"/>
</dbReference>
<dbReference type="Proteomes" id="UP000238350">
    <property type="component" value="Unassembled WGS sequence"/>
</dbReference>
<keyword evidence="9" id="KW-1185">Reference proteome</keyword>
<evidence type="ECO:0000259" key="7">
    <source>
        <dbReference type="PROSITE" id="PS50192"/>
    </source>
</evidence>
<reference evidence="8 9" key="1">
    <citation type="submission" date="2017-04" db="EMBL/GenBank/DDBJ databases">
        <title>Genome sequencing of [Candida] sorbophila.</title>
        <authorList>
            <person name="Ahn J.O."/>
        </authorList>
    </citation>
    <scope>NUCLEOTIDE SEQUENCE [LARGE SCALE GENOMIC DNA]</scope>
    <source>
        <strain evidence="8 9">DS02</strain>
    </source>
</reference>
<evidence type="ECO:0000256" key="2">
    <source>
        <dbReference type="ARBA" id="ARBA00022448"/>
    </source>
</evidence>
<evidence type="ECO:0000313" key="8">
    <source>
        <dbReference type="EMBL" id="PRT55705.1"/>
    </source>
</evidence>
<dbReference type="OrthoDB" id="244190at2759"/>
<dbReference type="RefSeq" id="XP_024665650.1">
    <property type="nucleotide sequence ID" value="XM_024809882.1"/>
</dbReference>
<feature type="domain" description="T-SNARE coiled-coil homology" evidence="7">
    <location>
        <begin position="156"/>
        <end position="218"/>
    </location>
</feature>
<dbReference type="SMART" id="SM00397">
    <property type="entry name" value="t_SNARE"/>
    <property type="match status" value="1"/>
</dbReference>
<dbReference type="PROSITE" id="PS50192">
    <property type="entry name" value="T_SNARE"/>
    <property type="match status" value="1"/>
</dbReference>
<evidence type="ECO:0000256" key="6">
    <source>
        <dbReference type="SAM" id="Phobius"/>
    </source>
</evidence>
<gene>
    <name evidence="8" type="ORF">B9G98_03325</name>
</gene>
<dbReference type="SUPFAM" id="SSF58038">
    <property type="entry name" value="SNARE fusion complex"/>
    <property type="match status" value="1"/>
</dbReference>
<dbReference type="GeneID" id="36517073"/>
<evidence type="ECO:0000256" key="1">
    <source>
        <dbReference type="ARBA" id="ARBA00004167"/>
    </source>
</evidence>
<dbReference type="CDD" id="cd15859">
    <property type="entry name" value="SNARE_SYN8"/>
    <property type="match status" value="1"/>
</dbReference>
<evidence type="ECO:0000256" key="3">
    <source>
        <dbReference type="ARBA" id="ARBA00022692"/>
    </source>
</evidence>